<reference evidence="8" key="1">
    <citation type="submission" date="2020-08" db="EMBL/GenBank/DDBJ databases">
        <title>Multicomponent nature underlies the extraordinary mechanical properties of spider dragline silk.</title>
        <authorList>
            <person name="Kono N."/>
            <person name="Nakamura H."/>
            <person name="Mori M."/>
            <person name="Yoshida Y."/>
            <person name="Ohtoshi R."/>
            <person name="Malay A.D."/>
            <person name="Moran D.A.P."/>
            <person name="Tomita M."/>
            <person name="Numata K."/>
            <person name="Arakawa K."/>
        </authorList>
    </citation>
    <scope>NUCLEOTIDE SEQUENCE</scope>
</reference>
<organism evidence="8 9">
    <name type="scientific">Nephila pilipes</name>
    <name type="common">Giant wood spider</name>
    <name type="synonym">Nephila maculata</name>
    <dbReference type="NCBI Taxonomy" id="299642"/>
    <lineage>
        <taxon>Eukaryota</taxon>
        <taxon>Metazoa</taxon>
        <taxon>Ecdysozoa</taxon>
        <taxon>Arthropoda</taxon>
        <taxon>Chelicerata</taxon>
        <taxon>Arachnida</taxon>
        <taxon>Araneae</taxon>
        <taxon>Araneomorphae</taxon>
        <taxon>Entelegynae</taxon>
        <taxon>Araneoidea</taxon>
        <taxon>Nephilidae</taxon>
        <taxon>Nephila</taxon>
    </lineage>
</organism>
<name>A0A8X6MA92_NEPPI</name>
<evidence type="ECO:0000256" key="5">
    <source>
        <dbReference type="RuleBase" id="RU367026"/>
    </source>
</evidence>
<dbReference type="InterPro" id="IPR040463">
    <property type="entry name" value="BAP29/BAP31_N"/>
</dbReference>
<comment type="subcellular location">
    <subcellularLocation>
        <location evidence="5">Endoplasmic reticulum membrane</location>
        <topology evidence="5">Multi-pass membrane protein</topology>
    </subcellularLocation>
    <subcellularLocation>
        <location evidence="1">Membrane</location>
        <topology evidence="1">Multi-pass membrane protein</topology>
    </subcellularLocation>
</comment>
<dbReference type="GO" id="GO:0005789">
    <property type="term" value="C:endoplasmic reticulum membrane"/>
    <property type="evidence" value="ECO:0007669"/>
    <property type="project" value="UniProtKB-SubCell"/>
</dbReference>
<comment type="similarity">
    <text evidence="5">Belongs to the BCAP29/BCAP31 family.</text>
</comment>
<keyword evidence="5" id="KW-0813">Transport</keyword>
<evidence type="ECO:0000256" key="3">
    <source>
        <dbReference type="ARBA" id="ARBA00022989"/>
    </source>
</evidence>
<dbReference type="EMBL" id="BMAW01043738">
    <property type="protein sequence ID" value="GFS40892.1"/>
    <property type="molecule type" value="Genomic_DNA"/>
</dbReference>
<accession>A0A8X6MA92</accession>
<evidence type="ECO:0000259" key="7">
    <source>
        <dbReference type="Pfam" id="PF05529"/>
    </source>
</evidence>
<proteinExistence type="inferred from homology"/>
<dbReference type="AlphaFoldDB" id="A0A8X6MA92"/>
<evidence type="ECO:0000256" key="1">
    <source>
        <dbReference type="ARBA" id="ARBA00004141"/>
    </source>
</evidence>
<keyword evidence="5" id="KW-0931">ER-Golgi transport</keyword>
<feature type="transmembrane region" description="Helical" evidence="5">
    <location>
        <begin position="98"/>
        <end position="119"/>
    </location>
</feature>
<comment type="function">
    <text evidence="5">May play a role in anterograde transport of membrane proteins from the endoplasmic reticulum to the Golgi.</text>
</comment>
<keyword evidence="4 5" id="KW-0472">Membrane</keyword>
<dbReference type="GO" id="GO:0070973">
    <property type="term" value="P:protein localization to endoplasmic reticulum exit site"/>
    <property type="evidence" value="ECO:0007669"/>
    <property type="project" value="UniProtKB-UniRule"/>
</dbReference>
<keyword evidence="2 5" id="KW-0812">Transmembrane</keyword>
<feature type="coiled-coil region" evidence="6">
    <location>
        <begin position="128"/>
        <end position="208"/>
    </location>
</feature>
<evidence type="ECO:0000256" key="6">
    <source>
        <dbReference type="SAM" id="Coils"/>
    </source>
</evidence>
<feature type="transmembrane region" description="Helical" evidence="5">
    <location>
        <begin position="48"/>
        <end position="64"/>
    </location>
</feature>
<sequence>MTIQWVIIASFLYLELGIIVLLILPFISPRVWKSLLRFRLWKTIEEKANAYFMIFLIVLLLFFLDSIREMIKYSGKHSHDYEAELQMQMKLFRSQRNYYIVGFAIFLSLVIRRLAMLILMESDLLIKNEIAMKGAQEATENLQKLTKEVKESEVIQSLPDETFLKEIAKLDYEIKSKDSDIMSAEEELENLRNRNEQISKGCEDLLKQISELKAGVD</sequence>
<feature type="domain" description="BAP29/BAP31 transmembrane" evidence="7">
    <location>
        <begin position="1"/>
        <end position="121"/>
    </location>
</feature>
<dbReference type="OrthoDB" id="435607at2759"/>
<protein>
    <recommendedName>
        <fullName evidence="5">Endoplasmic reticulum transmembrane protein</fullName>
    </recommendedName>
</protein>
<dbReference type="PANTHER" id="PTHR12701:SF20">
    <property type="entry name" value="ENDOPLASMIC RETICULUM TRANSMEMBRANE PROTEIN"/>
    <property type="match status" value="1"/>
</dbReference>
<gene>
    <name evidence="8" type="primary">Bcap29</name>
    <name evidence="8" type="ORF">NPIL_135321</name>
</gene>
<evidence type="ECO:0000256" key="4">
    <source>
        <dbReference type="ARBA" id="ARBA00023136"/>
    </source>
</evidence>
<evidence type="ECO:0000313" key="9">
    <source>
        <dbReference type="Proteomes" id="UP000887013"/>
    </source>
</evidence>
<keyword evidence="3 5" id="KW-1133">Transmembrane helix</keyword>
<keyword evidence="5" id="KW-0653">Protein transport</keyword>
<evidence type="ECO:0000256" key="2">
    <source>
        <dbReference type="ARBA" id="ARBA00022692"/>
    </source>
</evidence>
<evidence type="ECO:0000313" key="8">
    <source>
        <dbReference type="EMBL" id="GFS40892.1"/>
    </source>
</evidence>
<dbReference type="Pfam" id="PF05529">
    <property type="entry name" value="Bap31"/>
    <property type="match status" value="1"/>
</dbReference>
<dbReference type="Proteomes" id="UP000887013">
    <property type="component" value="Unassembled WGS sequence"/>
</dbReference>
<dbReference type="PANTHER" id="PTHR12701">
    <property type="entry name" value="BCR-ASSOCIATED PROTEIN, BAP"/>
    <property type="match status" value="1"/>
</dbReference>
<feature type="transmembrane region" description="Helical" evidence="5">
    <location>
        <begin position="6"/>
        <end position="27"/>
    </location>
</feature>
<keyword evidence="6" id="KW-0175">Coiled coil</keyword>
<keyword evidence="8" id="KW-0675">Receptor</keyword>
<dbReference type="GO" id="GO:0006886">
    <property type="term" value="P:intracellular protein transport"/>
    <property type="evidence" value="ECO:0007669"/>
    <property type="project" value="UniProtKB-UniRule"/>
</dbReference>
<keyword evidence="5" id="KW-0256">Endoplasmic reticulum</keyword>
<dbReference type="GO" id="GO:0006888">
    <property type="term" value="P:endoplasmic reticulum to Golgi vesicle-mediated transport"/>
    <property type="evidence" value="ECO:0007669"/>
    <property type="project" value="UniProtKB-UniRule"/>
</dbReference>
<keyword evidence="9" id="KW-1185">Reference proteome</keyword>
<comment type="caution">
    <text evidence="8">The sequence shown here is derived from an EMBL/GenBank/DDBJ whole genome shotgun (WGS) entry which is preliminary data.</text>
</comment>
<dbReference type="InterPro" id="IPR008417">
    <property type="entry name" value="BAP29/BAP31"/>
</dbReference>